<dbReference type="InterPro" id="IPR014592">
    <property type="entry name" value="P-loop_UCP034888"/>
</dbReference>
<evidence type="ECO:0000259" key="1">
    <source>
        <dbReference type="Pfam" id="PF13175"/>
    </source>
</evidence>
<reference evidence="2" key="1">
    <citation type="submission" date="2019-03" db="EMBL/GenBank/DDBJ databases">
        <title>Single cell metagenomics reveals metabolic interactions within the superorganism composed of flagellate Streblomastix strix and complex community of Bacteroidetes bacteria on its surface.</title>
        <authorList>
            <person name="Treitli S.C."/>
            <person name="Kolisko M."/>
            <person name="Husnik F."/>
            <person name="Keeling P."/>
            <person name="Hampl V."/>
        </authorList>
    </citation>
    <scope>NUCLEOTIDE SEQUENCE</scope>
    <source>
        <strain evidence="2">STM</strain>
    </source>
</reference>
<dbReference type="AlphaFoldDB" id="A0A5J4R6V7"/>
<dbReference type="InterPro" id="IPR041685">
    <property type="entry name" value="AAA_GajA/Old/RecF-like"/>
</dbReference>
<sequence length="408" mass="46725">MIKGIRIKNFKLFKEETNVPLSNINLLTGINGRGKSTVLQTLLLMKQSPEYDRTTNKIIFNGNDIKMGSFKDVKNIQSNENIELAFKYENFLIRYSLQPNESDPLVADITKIECDDELNLFRLELTRNENLFKIICRDHETDENFTTYLHDLFINGTILAQQRSSFCPIIKETLNFSRIHYVSADRIGPQLYYQEKSIKDFPTVGALGEDTINALFHYKDVLVGEAFIESLNKFFHIASDEIGKTVELQTEFWLDKLFDGAKYEIKRIEEANLLTFGISPDGTFNYYKPTNVGFGYSYVLPILVAGLIAKSGDIFIVENPEAHLHPYAQSVIAKFLTLVSLNNVQVIIESHSEHILNGLRVSVYDKIISSENLNVLYFDRNFESPFLKIAIEEDGGIKNWPPDFLTNQ</sequence>
<dbReference type="PIRSF" id="PIRSF034888">
    <property type="entry name" value="P-loop_UCP034888"/>
    <property type="match status" value="1"/>
</dbReference>
<name>A0A5J4R6V7_9ZZZZ</name>
<evidence type="ECO:0000313" key="2">
    <source>
        <dbReference type="EMBL" id="KAA6328383.1"/>
    </source>
</evidence>
<feature type="domain" description="Endonuclease GajA/Old nuclease/RecF-like AAA" evidence="1">
    <location>
        <begin position="274"/>
        <end position="355"/>
    </location>
</feature>
<dbReference type="SUPFAM" id="SSF52540">
    <property type="entry name" value="P-loop containing nucleoside triphosphate hydrolases"/>
    <property type="match status" value="1"/>
</dbReference>
<comment type="caution">
    <text evidence="2">The sequence shown here is derived from an EMBL/GenBank/DDBJ whole genome shotgun (WGS) entry which is preliminary data.</text>
</comment>
<dbReference type="InterPro" id="IPR027417">
    <property type="entry name" value="P-loop_NTPase"/>
</dbReference>
<protein>
    <recommendedName>
        <fullName evidence="1">Endonuclease GajA/Old nuclease/RecF-like AAA domain-containing protein</fullName>
    </recommendedName>
</protein>
<gene>
    <name evidence="2" type="ORF">EZS27_022714</name>
</gene>
<organism evidence="2">
    <name type="scientific">termite gut metagenome</name>
    <dbReference type="NCBI Taxonomy" id="433724"/>
    <lineage>
        <taxon>unclassified sequences</taxon>
        <taxon>metagenomes</taxon>
        <taxon>organismal metagenomes</taxon>
    </lineage>
</organism>
<dbReference type="InterPro" id="IPR051396">
    <property type="entry name" value="Bact_Antivir_Def_Nuclease"/>
</dbReference>
<dbReference type="PANTHER" id="PTHR43581:SF2">
    <property type="entry name" value="EXCINUCLEASE ATPASE SUBUNIT"/>
    <property type="match status" value="1"/>
</dbReference>
<dbReference type="EMBL" id="SNRY01001828">
    <property type="protein sequence ID" value="KAA6328383.1"/>
    <property type="molecule type" value="Genomic_DNA"/>
</dbReference>
<feature type="domain" description="Endonuclease GajA/Old nuclease/RecF-like AAA" evidence="1">
    <location>
        <begin position="1"/>
        <end position="150"/>
    </location>
</feature>
<accession>A0A5J4R6V7</accession>
<dbReference type="Pfam" id="PF13175">
    <property type="entry name" value="AAA_15"/>
    <property type="match status" value="2"/>
</dbReference>
<proteinExistence type="predicted"/>
<dbReference type="Gene3D" id="3.40.50.300">
    <property type="entry name" value="P-loop containing nucleotide triphosphate hydrolases"/>
    <property type="match status" value="1"/>
</dbReference>
<dbReference type="PANTHER" id="PTHR43581">
    <property type="entry name" value="ATP/GTP PHOSPHATASE"/>
    <property type="match status" value="1"/>
</dbReference>